<feature type="compositionally biased region" description="Basic and acidic residues" evidence="2">
    <location>
        <begin position="34"/>
        <end position="45"/>
    </location>
</feature>
<reference evidence="4" key="1">
    <citation type="submission" date="2011-07" db="EMBL/GenBank/DDBJ databases">
        <authorList>
            <consortium name="Caenorhabditis brenneri Sequencing and Analysis Consortium"/>
            <person name="Wilson R.K."/>
        </authorList>
    </citation>
    <scope>NUCLEOTIDE SEQUENCE [LARGE SCALE GENOMIC DNA]</scope>
    <source>
        <strain evidence="4">PB2801</strain>
    </source>
</reference>
<protein>
    <submittedName>
        <fullName evidence="3">Uncharacterized protein</fullName>
    </submittedName>
</protein>
<name>G0P4K4_CAEBE</name>
<dbReference type="Proteomes" id="UP000008068">
    <property type="component" value="Unassembled WGS sequence"/>
</dbReference>
<evidence type="ECO:0000256" key="2">
    <source>
        <dbReference type="SAM" id="MobiDB-lite"/>
    </source>
</evidence>
<dbReference type="AlphaFoldDB" id="G0P4K4"/>
<accession>G0P4K4</accession>
<dbReference type="EMBL" id="GL380065">
    <property type="protein sequence ID" value="EGT44770.1"/>
    <property type="molecule type" value="Genomic_DNA"/>
</dbReference>
<feature type="compositionally biased region" description="Low complexity" evidence="2">
    <location>
        <begin position="71"/>
        <end position="80"/>
    </location>
</feature>
<keyword evidence="1" id="KW-0175">Coiled coil</keyword>
<keyword evidence="4" id="KW-1185">Reference proteome</keyword>
<gene>
    <name evidence="3" type="ORF">CAEBREN_01141</name>
</gene>
<feature type="compositionally biased region" description="Low complexity" evidence="2">
    <location>
        <begin position="105"/>
        <end position="118"/>
    </location>
</feature>
<dbReference type="HOGENOM" id="CLU_740168_0_0_1"/>
<feature type="compositionally biased region" description="Basic and acidic residues" evidence="2">
    <location>
        <begin position="186"/>
        <end position="213"/>
    </location>
</feature>
<proteinExistence type="predicted"/>
<evidence type="ECO:0000313" key="4">
    <source>
        <dbReference type="Proteomes" id="UP000008068"/>
    </source>
</evidence>
<evidence type="ECO:0000256" key="1">
    <source>
        <dbReference type="SAM" id="Coils"/>
    </source>
</evidence>
<evidence type="ECO:0000313" key="3">
    <source>
        <dbReference type="EMBL" id="EGT44770.1"/>
    </source>
</evidence>
<dbReference type="InParanoid" id="G0P4K4"/>
<feature type="compositionally biased region" description="Acidic residues" evidence="2">
    <location>
        <begin position="158"/>
        <end position="185"/>
    </location>
</feature>
<sequence>MTHYPDSDDSFDMVDEKEYGFLSESDSSSSSGDDETRLNLDKFEETVAQAKAEVELAKTTPEDSPVESDSSENSSSSDDVTTAARKEGDIALKKETARDIERPETSTSESDTSEASSGSEDDEKKEDPSGSWPKNRVLYTKRAWRHEPWMSKTLETSSDSDNDEEDSDWSTESEEDEVEALMDELESAKEDLQETRNELNREQEEHKLTKAKLEQATSEADACKRQLQSASERFHIFNAEIRPKFEGLAARLAKYNKVESKSIQNEQISQLKSQNSDLQKMVKNFQGALSVKDKHEKEQNEKIERLTEEVRLLRNALASGANLRKLYKEKVRNLVDTHRRDRAIAEQKSRDLTDSILKKVSVGETYTPSHVFCV</sequence>
<feature type="compositionally biased region" description="Basic and acidic residues" evidence="2">
    <location>
        <begin position="84"/>
        <end position="104"/>
    </location>
</feature>
<feature type="coiled-coil region" evidence="1">
    <location>
        <begin position="261"/>
        <end position="348"/>
    </location>
</feature>
<feature type="region of interest" description="Disordered" evidence="2">
    <location>
        <begin position="1"/>
        <end position="218"/>
    </location>
</feature>
<organism evidence="4">
    <name type="scientific">Caenorhabditis brenneri</name>
    <name type="common">Nematode worm</name>
    <dbReference type="NCBI Taxonomy" id="135651"/>
    <lineage>
        <taxon>Eukaryota</taxon>
        <taxon>Metazoa</taxon>
        <taxon>Ecdysozoa</taxon>
        <taxon>Nematoda</taxon>
        <taxon>Chromadorea</taxon>
        <taxon>Rhabditida</taxon>
        <taxon>Rhabditina</taxon>
        <taxon>Rhabditomorpha</taxon>
        <taxon>Rhabditoidea</taxon>
        <taxon>Rhabditidae</taxon>
        <taxon>Peloderinae</taxon>
        <taxon>Caenorhabditis</taxon>
    </lineage>
</organism>